<keyword evidence="1" id="KW-0808">Transferase</keyword>
<evidence type="ECO:0000313" key="5">
    <source>
        <dbReference type="Proteomes" id="UP000644147"/>
    </source>
</evidence>
<evidence type="ECO:0000259" key="2">
    <source>
        <dbReference type="Pfam" id="PF00534"/>
    </source>
</evidence>
<dbReference type="InterPro" id="IPR001296">
    <property type="entry name" value="Glyco_trans_1"/>
</dbReference>
<evidence type="ECO:0000256" key="1">
    <source>
        <dbReference type="ARBA" id="ARBA00022679"/>
    </source>
</evidence>
<comment type="caution">
    <text evidence="4">The sequence shown here is derived from an EMBL/GenBank/DDBJ whole genome shotgun (WGS) entry which is preliminary data.</text>
</comment>
<feature type="domain" description="Glycosyltransferase subfamily 4-like N-terminal" evidence="3">
    <location>
        <begin position="132"/>
        <end position="258"/>
    </location>
</feature>
<dbReference type="SUPFAM" id="SSF53756">
    <property type="entry name" value="UDP-Glycosyltransferase/glycogen phosphorylase"/>
    <property type="match status" value="1"/>
</dbReference>
<name>A0ABS1C334_9BACT</name>
<evidence type="ECO:0000313" key="4">
    <source>
        <dbReference type="EMBL" id="MBK0403772.1"/>
    </source>
</evidence>
<dbReference type="InterPro" id="IPR028098">
    <property type="entry name" value="Glyco_trans_4-like_N"/>
</dbReference>
<dbReference type="Pfam" id="PF13439">
    <property type="entry name" value="Glyco_transf_4"/>
    <property type="match status" value="1"/>
</dbReference>
<protein>
    <submittedName>
        <fullName evidence="4">Glycosyltransferase family 4 protein</fullName>
    </submittedName>
</protein>
<dbReference type="Pfam" id="PF00534">
    <property type="entry name" value="Glycos_transf_1"/>
    <property type="match status" value="1"/>
</dbReference>
<reference evidence="4 5" key="1">
    <citation type="submission" date="2020-12" db="EMBL/GenBank/DDBJ databases">
        <title>Bacterial novel species Adhaeribacter sp. BT258 isolated from soil.</title>
        <authorList>
            <person name="Jung H.-Y."/>
        </authorList>
    </citation>
    <scope>NUCLEOTIDE SEQUENCE [LARGE SCALE GENOMIC DNA]</scope>
    <source>
        <strain evidence="4 5">BT258</strain>
    </source>
</reference>
<accession>A0ABS1C334</accession>
<dbReference type="Gene3D" id="3.40.50.2000">
    <property type="entry name" value="Glycogen Phosphorylase B"/>
    <property type="match status" value="2"/>
</dbReference>
<dbReference type="PANTHER" id="PTHR46401">
    <property type="entry name" value="GLYCOSYLTRANSFERASE WBBK-RELATED"/>
    <property type="match status" value="1"/>
</dbReference>
<dbReference type="Proteomes" id="UP000644147">
    <property type="component" value="Unassembled WGS sequence"/>
</dbReference>
<proteinExistence type="predicted"/>
<dbReference type="PANTHER" id="PTHR46401:SF2">
    <property type="entry name" value="GLYCOSYLTRANSFERASE WBBK-RELATED"/>
    <property type="match status" value="1"/>
</dbReference>
<evidence type="ECO:0000259" key="3">
    <source>
        <dbReference type="Pfam" id="PF13439"/>
    </source>
</evidence>
<feature type="domain" description="Glycosyl transferase family 1" evidence="2">
    <location>
        <begin position="260"/>
        <end position="392"/>
    </location>
</feature>
<dbReference type="CDD" id="cd03794">
    <property type="entry name" value="GT4_WbuB-like"/>
    <property type="match status" value="1"/>
</dbReference>
<dbReference type="RefSeq" id="WP_200506526.1">
    <property type="nucleotide sequence ID" value="NZ_JAEHFX010000006.1"/>
</dbReference>
<organism evidence="4 5">
    <name type="scientific">Adhaeribacter terrigena</name>
    <dbReference type="NCBI Taxonomy" id="2793070"/>
    <lineage>
        <taxon>Bacteria</taxon>
        <taxon>Pseudomonadati</taxon>
        <taxon>Bacteroidota</taxon>
        <taxon>Cytophagia</taxon>
        <taxon>Cytophagales</taxon>
        <taxon>Hymenobacteraceae</taxon>
        <taxon>Adhaeribacter</taxon>
    </lineage>
</organism>
<dbReference type="EMBL" id="JAEHFX010000006">
    <property type="protein sequence ID" value="MBK0403772.1"/>
    <property type="molecule type" value="Genomic_DNA"/>
</dbReference>
<gene>
    <name evidence="4" type="ORF">I5M27_12295</name>
</gene>
<sequence>MLQKFPQKEDNPPEPQKSAQPLLKVLFITYYWPPSGGAGVQRCLKFVKHLPEFGIEPTVITVDENEGSYPLFDQSLLSEIPAGVRVFRTSTSEPFEYYKKLTGKKEIPYGGFANEKKTGFVQKLFKFLRGNLFIPDARVGWNKHALRKCAELLKTEKFDAVITTSPPHSSQLIGLELQKKYGLRWIADLRDPWTDIYYYKDLAHTLLAKKLDEKYERNVIEKSDALLVTSADTKRLFLNKSPKVDPHKVHVLPNGYDEADFHFDSEPPQDMFCLTYTGTITDTYNIETFLQAFAENARRHSDIKFLLRFVGKVSAEVHKQIKEANLLYCTEFIAFVPHRESIQYLMRSTALLMAVPDVENNFCILPGKLFEYLASNKQIICIGPVSSDADTIIDECGAGRTFTYDGYDLMLDHLDTMSRNWKVNPNLDLPYINYSRYSRRALTGKLAELIRKKEEKR</sequence>
<keyword evidence="5" id="KW-1185">Reference proteome</keyword>